<protein>
    <recommendedName>
        <fullName evidence="3">DUF4003 domain-containing protein</fullName>
    </recommendedName>
</protein>
<keyword evidence="2" id="KW-1185">Reference proteome</keyword>
<organism evidence="1 2">
    <name type="scientific">Clostridium gasigenes</name>
    <dbReference type="NCBI Taxonomy" id="94869"/>
    <lineage>
        <taxon>Bacteria</taxon>
        <taxon>Bacillati</taxon>
        <taxon>Bacillota</taxon>
        <taxon>Clostridia</taxon>
        <taxon>Eubacteriales</taxon>
        <taxon>Clostridiaceae</taxon>
        <taxon>Clostridium</taxon>
    </lineage>
</organism>
<dbReference type="RefSeq" id="WP_089970636.1">
    <property type="nucleotide sequence ID" value="NZ_FNJM01000008.1"/>
</dbReference>
<gene>
    <name evidence="1" type="ORF">SAMN04488529_10866</name>
</gene>
<sequence length="316" mass="36822">MENFLHERIELTVKNYREAREFLRNDGDLLNHYASLVYAHYEKEIPEDRVKEIRKYIKATSSRISPFRGDMLYILSLLIAVDNLDEKEIIDDIYEIMDLLVQEGFNECDHLALTAFVIAKYGKNKNKIEVIKKTKEVFYLLKEKYYNITKEDDYLVCALWALNDIDVETIDEFIDTVFNQIGKLNIKSKNGVQGLANAIILNGSSGDMYRTMEFILQLEKREIKLAHQFLPLLGVLSNVTPRKYADMVEGVIEDLCEKEYEYEYYMDKGFRTIIAIVIVSFCAVSEKKRYIDELLGHGVYCFIKSKNKGVFSEVLV</sequence>
<dbReference type="EMBL" id="FNJM01000008">
    <property type="protein sequence ID" value="SDP57735.1"/>
    <property type="molecule type" value="Genomic_DNA"/>
</dbReference>
<dbReference type="InterPro" id="IPR025062">
    <property type="entry name" value="DUF4003"/>
</dbReference>
<dbReference type="Proteomes" id="UP000198597">
    <property type="component" value="Unassembled WGS sequence"/>
</dbReference>
<dbReference type="AlphaFoldDB" id="A0A1H0TVG1"/>
<name>A0A1H0TVG1_9CLOT</name>
<dbReference type="OrthoDB" id="1926684at2"/>
<evidence type="ECO:0008006" key="3">
    <source>
        <dbReference type="Google" id="ProtNLM"/>
    </source>
</evidence>
<proteinExistence type="predicted"/>
<evidence type="ECO:0000313" key="2">
    <source>
        <dbReference type="Proteomes" id="UP000198597"/>
    </source>
</evidence>
<accession>A0A1H0TVG1</accession>
<dbReference type="STRING" id="94869.SAMN04488529_10866"/>
<evidence type="ECO:0000313" key="1">
    <source>
        <dbReference type="EMBL" id="SDP57735.1"/>
    </source>
</evidence>
<reference evidence="1 2" key="1">
    <citation type="submission" date="2016-10" db="EMBL/GenBank/DDBJ databases">
        <authorList>
            <person name="de Groot N.N."/>
        </authorList>
    </citation>
    <scope>NUCLEOTIDE SEQUENCE [LARGE SCALE GENOMIC DNA]</scope>
    <source>
        <strain evidence="1 2">DSM 12272</strain>
    </source>
</reference>
<dbReference type="Pfam" id="PF13170">
    <property type="entry name" value="DUF4003"/>
    <property type="match status" value="1"/>
</dbReference>